<accession>A0A9P4ML53</accession>
<protein>
    <recommendedName>
        <fullName evidence="5">CENP-V/GFA domain-containing protein</fullName>
    </recommendedName>
</protein>
<evidence type="ECO:0000256" key="3">
    <source>
        <dbReference type="ARBA" id="ARBA00022833"/>
    </source>
</evidence>
<evidence type="ECO:0000256" key="2">
    <source>
        <dbReference type="ARBA" id="ARBA00022723"/>
    </source>
</evidence>
<dbReference type="Gene3D" id="3.90.1590.10">
    <property type="entry name" value="glutathione-dependent formaldehyde- activating enzyme (gfa)"/>
    <property type="match status" value="1"/>
</dbReference>
<comment type="caution">
    <text evidence="6">The sequence shown here is derived from an EMBL/GenBank/DDBJ whole genome shotgun (WGS) entry which is preliminary data.</text>
</comment>
<keyword evidence="3" id="KW-0862">Zinc</keyword>
<dbReference type="EMBL" id="ML996081">
    <property type="protein sequence ID" value="KAF2156958.1"/>
    <property type="molecule type" value="Genomic_DNA"/>
</dbReference>
<dbReference type="SUPFAM" id="SSF51316">
    <property type="entry name" value="Mss4-like"/>
    <property type="match status" value="1"/>
</dbReference>
<dbReference type="GO" id="GO:0016846">
    <property type="term" value="F:carbon-sulfur lyase activity"/>
    <property type="evidence" value="ECO:0007669"/>
    <property type="project" value="InterPro"/>
</dbReference>
<evidence type="ECO:0000256" key="4">
    <source>
        <dbReference type="ARBA" id="ARBA00023239"/>
    </source>
</evidence>
<dbReference type="Proteomes" id="UP000799439">
    <property type="component" value="Unassembled WGS sequence"/>
</dbReference>
<keyword evidence="7" id="KW-1185">Reference proteome</keyword>
<dbReference type="GO" id="GO:0046872">
    <property type="term" value="F:metal ion binding"/>
    <property type="evidence" value="ECO:0007669"/>
    <property type="project" value="UniProtKB-KW"/>
</dbReference>
<organism evidence="6 7">
    <name type="scientific">Myriangium duriaei CBS 260.36</name>
    <dbReference type="NCBI Taxonomy" id="1168546"/>
    <lineage>
        <taxon>Eukaryota</taxon>
        <taxon>Fungi</taxon>
        <taxon>Dikarya</taxon>
        <taxon>Ascomycota</taxon>
        <taxon>Pezizomycotina</taxon>
        <taxon>Dothideomycetes</taxon>
        <taxon>Dothideomycetidae</taxon>
        <taxon>Myriangiales</taxon>
        <taxon>Myriangiaceae</taxon>
        <taxon>Myriangium</taxon>
    </lineage>
</organism>
<comment type="similarity">
    <text evidence="1">Belongs to the Gfa family.</text>
</comment>
<dbReference type="InterPro" id="IPR011057">
    <property type="entry name" value="Mss4-like_sf"/>
</dbReference>
<evidence type="ECO:0000313" key="6">
    <source>
        <dbReference type="EMBL" id="KAF2156958.1"/>
    </source>
</evidence>
<dbReference type="OrthoDB" id="428768at2759"/>
<dbReference type="InterPro" id="IPR006913">
    <property type="entry name" value="CENP-V/GFA"/>
</dbReference>
<dbReference type="PROSITE" id="PS51891">
    <property type="entry name" value="CENP_V_GFA"/>
    <property type="match status" value="1"/>
</dbReference>
<dbReference type="AlphaFoldDB" id="A0A9P4ML53"/>
<sequence length="137" mass="14784">MPKGSCQCGDFAYQFSGEADITLACHCLPCRKTTGTTGSYNLIVPTANFTVTKGIPKKWSRIGDSGKSVTYNNCPICSTLLFVEAEQLPDKMIVKLGTVDDKAYVESVGTPASEIYCKNMVGWEKPWEGAQTVQGAS</sequence>
<feature type="domain" description="CENP-V/GFA" evidence="5">
    <location>
        <begin position="2"/>
        <end position="124"/>
    </location>
</feature>
<proteinExistence type="inferred from homology"/>
<evidence type="ECO:0000259" key="5">
    <source>
        <dbReference type="PROSITE" id="PS51891"/>
    </source>
</evidence>
<evidence type="ECO:0000313" key="7">
    <source>
        <dbReference type="Proteomes" id="UP000799439"/>
    </source>
</evidence>
<name>A0A9P4ML53_9PEZI</name>
<dbReference type="PANTHER" id="PTHR33337">
    <property type="entry name" value="GFA DOMAIN-CONTAINING PROTEIN"/>
    <property type="match status" value="1"/>
</dbReference>
<evidence type="ECO:0000256" key="1">
    <source>
        <dbReference type="ARBA" id="ARBA00005495"/>
    </source>
</evidence>
<reference evidence="6" key="1">
    <citation type="journal article" date="2020" name="Stud. Mycol.">
        <title>101 Dothideomycetes genomes: a test case for predicting lifestyles and emergence of pathogens.</title>
        <authorList>
            <person name="Haridas S."/>
            <person name="Albert R."/>
            <person name="Binder M."/>
            <person name="Bloem J."/>
            <person name="Labutti K."/>
            <person name="Salamov A."/>
            <person name="Andreopoulos B."/>
            <person name="Baker S."/>
            <person name="Barry K."/>
            <person name="Bills G."/>
            <person name="Bluhm B."/>
            <person name="Cannon C."/>
            <person name="Castanera R."/>
            <person name="Culley D."/>
            <person name="Daum C."/>
            <person name="Ezra D."/>
            <person name="Gonzalez J."/>
            <person name="Henrissat B."/>
            <person name="Kuo A."/>
            <person name="Liang C."/>
            <person name="Lipzen A."/>
            <person name="Lutzoni F."/>
            <person name="Magnuson J."/>
            <person name="Mondo S."/>
            <person name="Nolan M."/>
            <person name="Ohm R."/>
            <person name="Pangilinan J."/>
            <person name="Park H.-J."/>
            <person name="Ramirez L."/>
            <person name="Alfaro M."/>
            <person name="Sun H."/>
            <person name="Tritt A."/>
            <person name="Yoshinaga Y."/>
            <person name="Zwiers L.-H."/>
            <person name="Turgeon B."/>
            <person name="Goodwin S."/>
            <person name="Spatafora J."/>
            <person name="Crous P."/>
            <person name="Grigoriev I."/>
        </authorList>
    </citation>
    <scope>NUCLEOTIDE SEQUENCE</scope>
    <source>
        <strain evidence="6">CBS 260.36</strain>
    </source>
</reference>
<keyword evidence="4" id="KW-0456">Lyase</keyword>
<dbReference type="Pfam" id="PF04828">
    <property type="entry name" value="GFA"/>
    <property type="match status" value="1"/>
</dbReference>
<dbReference type="PANTHER" id="PTHR33337:SF30">
    <property type="entry name" value="DUF636 DOMAIN PROTEIN (AFU_ORTHOLOGUE AFUA_1G03180)"/>
    <property type="match status" value="1"/>
</dbReference>
<gene>
    <name evidence="6" type="ORF">K461DRAFT_7905</name>
</gene>
<keyword evidence="2" id="KW-0479">Metal-binding</keyword>